<dbReference type="CDD" id="cd16325">
    <property type="entry name" value="LolA"/>
    <property type="match status" value="1"/>
</dbReference>
<dbReference type="EMBL" id="FPHW01000167">
    <property type="protein sequence ID" value="SFV84805.1"/>
    <property type="molecule type" value="Genomic_DNA"/>
</dbReference>
<dbReference type="PANTHER" id="PTHR35869">
    <property type="entry name" value="OUTER-MEMBRANE LIPOPROTEIN CARRIER PROTEIN"/>
    <property type="match status" value="1"/>
</dbReference>
<dbReference type="EMBL" id="FPHS01000021">
    <property type="protein sequence ID" value="SFV78762.1"/>
    <property type="molecule type" value="Genomic_DNA"/>
</dbReference>
<sequence length="197" mass="22766">MIKSVVLLALFWAGTALSLPNNQFSDFFNTLDSLSANFTQNTYSETSELIHTTSGTFAFNRPKQLRWHTTIPNEQILLLNNNELWLVDVELEQASLQQTKDLSKTPLYWLVTKPNSLNNPPIFSHQKDSIDWYQTNQHSSQYQQLFFGFDDKTLRAVSLKNELDQTILILFDQVSINPIIKPQLFELNLDPAFDVIR</sequence>
<organism evidence="1">
    <name type="scientific">hydrothermal vent metagenome</name>
    <dbReference type="NCBI Taxonomy" id="652676"/>
    <lineage>
        <taxon>unclassified sequences</taxon>
        <taxon>metagenomes</taxon>
        <taxon>ecological metagenomes</taxon>
    </lineage>
</organism>
<proteinExistence type="predicted"/>
<dbReference type="PANTHER" id="PTHR35869:SF1">
    <property type="entry name" value="OUTER-MEMBRANE LIPOPROTEIN CARRIER PROTEIN"/>
    <property type="match status" value="1"/>
</dbReference>
<evidence type="ECO:0000313" key="1">
    <source>
        <dbReference type="EMBL" id="SFV78762.1"/>
    </source>
</evidence>
<name>A0A1W1DCH4_9ZZZZ</name>
<evidence type="ECO:0000313" key="2">
    <source>
        <dbReference type="EMBL" id="SFV84805.1"/>
    </source>
</evidence>
<gene>
    <name evidence="1" type="ORF">MNB_SUP05-11-70</name>
    <name evidence="2" type="ORF">MNB_SUP05-7-18</name>
</gene>
<protein>
    <submittedName>
        <fullName evidence="1">Outer membrane lipoprotein carrier protein LolA</fullName>
    </submittedName>
</protein>
<reference evidence="1" key="1">
    <citation type="submission" date="2016-10" db="EMBL/GenBank/DDBJ databases">
        <authorList>
            <person name="de Groot N.N."/>
        </authorList>
    </citation>
    <scope>NUCLEOTIDE SEQUENCE</scope>
</reference>
<dbReference type="InterPro" id="IPR029046">
    <property type="entry name" value="LolA/LolB/LppX"/>
</dbReference>
<dbReference type="AlphaFoldDB" id="A0A1W1DCH4"/>
<keyword evidence="1" id="KW-0449">Lipoprotein</keyword>
<dbReference type="InterPro" id="IPR004564">
    <property type="entry name" value="OM_lipoprot_carrier_LolA-like"/>
</dbReference>
<dbReference type="Gene3D" id="2.50.20.10">
    <property type="entry name" value="Lipoprotein localisation LolA/LolB/LppX"/>
    <property type="match status" value="1"/>
</dbReference>
<dbReference type="Pfam" id="PF03548">
    <property type="entry name" value="LolA"/>
    <property type="match status" value="1"/>
</dbReference>
<accession>A0A1W1DCH4</accession>
<dbReference type="SUPFAM" id="SSF89392">
    <property type="entry name" value="Prokaryotic lipoproteins and lipoprotein localization factors"/>
    <property type="match status" value="1"/>
</dbReference>